<organism evidence="1 2">
    <name type="scientific">Mangrovibacter phragmitis</name>
    <dbReference type="NCBI Taxonomy" id="1691903"/>
    <lineage>
        <taxon>Bacteria</taxon>
        <taxon>Pseudomonadati</taxon>
        <taxon>Pseudomonadota</taxon>
        <taxon>Gammaproteobacteria</taxon>
        <taxon>Enterobacterales</taxon>
        <taxon>Enterobacteriaceae</taxon>
        <taxon>Mangrovibacter</taxon>
    </lineage>
</organism>
<gene>
    <name evidence="1" type="ORF">A9B99_18615</name>
</gene>
<name>A0A1B7L708_9ENTR</name>
<dbReference type="PANTHER" id="PTHR41260">
    <property type="entry name" value="PROTEIN ECSC"/>
    <property type="match status" value="1"/>
</dbReference>
<dbReference type="OrthoDB" id="2737310at2"/>
<protein>
    <recommendedName>
        <fullName evidence="3">EcsC family protein</fullName>
    </recommendedName>
</protein>
<dbReference type="EMBL" id="LYRP01000002">
    <property type="protein sequence ID" value="OAT78152.1"/>
    <property type="molecule type" value="Genomic_DNA"/>
</dbReference>
<keyword evidence="2" id="KW-1185">Reference proteome</keyword>
<dbReference type="STRING" id="1691903.A9B99_18615"/>
<sequence length="300" mass="33038">MKLLDYDKKTLLEIHAWKNPQRGWLDKAIDVVNKPLNAAGEAVLSTPVVGDAIQKAAEGLISVCNDAAQWSVRSEAVFEEFRSDGHNHIEQHSDIKTLRLEDIDKTVGWLAAKYKGIALAEGAGAGVAGIAGLAVDIPTLITLNLRAIGEYATYYGFDIAKQEERLFAYNILAFSSSPTDMSKNLAMAQLIKISQQVAKNQAWKQLEQHTFVQIIRQIASTLGIRLTKAKLAQAIPMTGAIVGGGFNAYFTSKVCEAAYYLYRERFLAELYGASIIEETVKPAKTYEPDYPDAFEGELME</sequence>
<evidence type="ECO:0008006" key="3">
    <source>
        <dbReference type="Google" id="ProtNLM"/>
    </source>
</evidence>
<evidence type="ECO:0000313" key="2">
    <source>
        <dbReference type="Proteomes" id="UP000078225"/>
    </source>
</evidence>
<accession>A0A1B7L708</accession>
<dbReference type="RefSeq" id="WP_064595803.1">
    <property type="nucleotide sequence ID" value="NZ_LYRP01000002.1"/>
</dbReference>
<dbReference type="Proteomes" id="UP000078225">
    <property type="component" value="Unassembled WGS sequence"/>
</dbReference>
<proteinExistence type="predicted"/>
<dbReference type="AlphaFoldDB" id="A0A1B7L708"/>
<dbReference type="Pfam" id="PF12787">
    <property type="entry name" value="EcsC"/>
    <property type="match status" value="1"/>
</dbReference>
<evidence type="ECO:0000313" key="1">
    <source>
        <dbReference type="EMBL" id="OAT78152.1"/>
    </source>
</evidence>
<comment type="caution">
    <text evidence="1">The sequence shown here is derived from an EMBL/GenBank/DDBJ whole genome shotgun (WGS) entry which is preliminary data.</text>
</comment>
<dbReference type="InterPro" id="IPR024787">
    <property type="entry name" value="EcsC"/>
</dbReference>
<dbReference type="PANTHER" id="PTHR41260:SF1">
    <property type="entry name" value="PROTEIN ECSC"/>
    <property type="match status" value="1"/>
</dbReference>
<reference evidence="2" key="1">
    <citation type="submission" date="2016-05" db="EMBL/GenBank/DDBJ databases">
        <authorList>
            <person name="Behera P."/>
            <person name="Vaishampayan P."/>
            <person name="Singh N."/>
            <person name="Raina V."/>
            <person name="Suar M."/>
            <person name="Pattnaik A."/>
            <person name="Rastogi G."/>
        </authorList>
    </citation>
    <scope>NUCLEOTIDE SEQUENCE [LARGE SCALE GENOMIC DNA]</scope>
    <source>
        <strain evidence="2">MP23</strain>
    </source>
</reference>